<gene>
    <name evidence="2" type="ORF">CAGGBEG34_100043</name>
</gene>
<dbReference type="GO" id="GO:0006355">
    <property type="term" value="P:regulation of DNA-templated transcription"/>
    <property type="evidence" value="ECO:0007669"/>
    <property type="project" value="InterPro"/>
</dbReference>
<evidence type="ECO:0000313" key="2">
    <source>
        <dbReference type="EMBL" id="CCD28650.1"/>
    </source>
</evidence>
<dbReference type="eggNOG" id="ENOG50345AQ">
    <property type="taxonomic scope" value="Bacteria"/>
</dbReference>
<dbReference type="SUPFAM" id="SSF46894">
    <property type="entry name" value="C-terminal effector domain of the bipartite response regulators"/>
    <property type="match status" value="1"/>
</dbReference>
<name>G2J7B0_9BURK</name>
<dbReference type="Proteomes" id="UP000054051">
    <property type="component" value="Unassembled WGS sequence"/>
</dbReference>
<dbReference type="SMART" id="SM00421">
    <property type="entry name" value="HTH_LUXR"/>
    <property type="match status" value="1"/>
</dbReference>
<dbReference type="AlphaFoldDB" id="G2J7B0"/>
<keyword evidence="3" id="KW-1185">Reference proteome</keyword>
<dbReference type="Pfam" id="PF00196">
    <property type="entry name" value="GerE"/>
    <property type="match status" value="1"/>
</dbReference>
<evidence type="ECO:0000259" key="1">
    <source>
        <dbReference type="SMART" id="SM00421"/>
    </source>
</evidence>
<reference evidence="2 3" key="1">
    <citation type="submission" date="2011-08" db="EMBL/GenBank/DDBJ databases">
        <title>The genome of the obligate endobacterium of an arbuscular mycorrhizal fungus reveals an interphylum network of nutritional interactions.</title>
        <authorList>
            <person name="Ghignone S."/>
            <person name="Salvioli A."/>
            <person name="Anca I."/>
            <person name="Lumini E."/>
            <person name="Ortu G."/>
            <person name="Petiti L."/>
            <person name="Cruveiller S."/>
            <person name="Bianciotto V."/>
            <person name="Piffanelli P."/>
            <person name="Lanfranco L."/>
            <person name="Bonfante P."/>
        </authorList>
    </citation>
    <scope>NUCLEOTIDE SEQUENCE [LARGE SCALE GENOMIC DNA]</scope>
    <source>
        <strain evidence="2 3">BEG34</strain>
    </source>
</reference>
<comment type="caution">
    <text evidence="2">The sequence shown here is derived from an EMBL/GenBank/DDBJ whole genome shotgun (WGS) entry which is preliminary data.</text>
</comment>
<dbReference type="GO" id="GO:0003677">
    <property type="term" value="F:DNA binding"/>
    <property type="evidence" value="ECO:0007669"/>
    <property type="project" value="InterPro"/>
</dbReference>
<dbReference type="Gene3D" id="1.10.10.10">
    <property type="entry name" value="Winged helix-like DNA-binding domain superfamily/Winged helix DNA-binding domain"/>
    <property type="match status" value="1"/>
</dbReference>
<accession>G2J7B0</accession>
<dbReference type="EMBL" id="CAFB01000011">
    <property type="protein sequence ID" value="CCD28650.1"/>
    <property type="molecule type" value="Genomic_DNA"/>
</dbReference>
<dbReference type="RefSeq" id="WP_006681951.1">
    <property type="nucleotide sequence ID" value="NZ_CAFB01000011.1"/>
</dbReference>
<organism evidence="2 3">
    <name type="scientific">Candidatus Glomeribacter gigasporarum BEG34</name>
    <dbReference type="NCBI Taxonomy" id="1070319"/>
    <lineage>
        <taxon>Bacteria</taxon>
        <taxon>Pseudomonadati</taxon>
        <taxon>Pseudomonadota</taxon>
        <taxon>Betaproteobacteria</taxon>
        <taxon>Burkholderiales</taxon>
        <taxon>Burkholderiaceae</taxon>
        <taxon>Candidatus Glomeribacter</taxon>
    </lineage>
</organism>
<dbReference type="InterPro" id="IPR036388">
    <property type="entry name" value="WH-like_DNA-bd_sf"/>
</dbReference>
<dbReference type="OrthoDB" id="9814495at2"/>
<dbReference type="InterPro" id="IPR016032">
    <property type="entry name" value="Sig_transdc_resp-reg_C-effctor"/>
</dbReference>
<evidence type="ECO:0000313" key="3">
    <source>
        <dbReference type="Proteomes" id="UP000054051"/>
    </source>
</evidence>
<protein>
    <submittedName>
        <fullName evidence="2">Putative transcriptional regulator</fullName>
    </submittedName>
</protein>
<feature type="domain" description="HTH luxR-type" evidence="1">
    <location>
        <begin position="188"/>
        <end position="245"/>
    </location>
</feature>
<dbReference type="InterPro" id="IPR000792">
    <property type="entry name" value="Tscrpt_reg_LuxR_C"/>
</dbReference>
<sequence>MNAAHILPDLKRISCSGEFLSDFVEKFPHSSHVKDAHTKKYLVTNHHMVVNCGLQTVDDIIGFTPQDILFDNTIQQKRNLNQITISNHSKSIQFNDKIEKQILSTKHSISTERFILSSRGNVEFQNVTKVGVQNYEHKIIAFLSVFFDLTRQVSLHKLFRLYQEFYPRKEAIQKFLNHFNIEGYFEPLALLTNTEIQILISMRDDSRCKAVANALGISVATASNHISNIRSKLNSGTLHDVLLKLPAIPESEQSMYAYV</sequence>
<proteinExistence type="predicted"/>